<feature type="binding site" evidence="12">
    <location>
        <position position="189"/>
    </location>
    <ligand>
        <name>S-adenosyl-L-methionine</name>
        <dbReference type="ChEBI" id="CHEBI:59789"/>
    </ligand>
</feature>
<feature type="binding site" evidence="12">
    <location>
        <position position="67"/>
    </location>
    <ligand>
        <name>S-adenosyl-L-methionine</name>
        <dbReference type="ChEBI" id="CHEBI:59789"/>
    </ligand>
</feature>
<dbReference type="InterPro" id="IPR013483">
    <property type="entry name" value="MoaA"/>
</dbReference>
<dbReference type="PANTHER" id="PTHR22960:SF0">
    <property type="entry name" value="MOLYBDENUM COFACTOR BIOSYNTHESIS PROTEIN 1"/>
    <property type="match status" value="1"/>
</dbReference>
<dbReference type="PATRIC" id="fig|1503.3.peg.815"/>
<dbReference type="SFLD" id="SFLDG01383">
    <property type="entry name" value="cyclic_pyranopterin_phosphate"/>
    <property type="match status" value="1"/>
</dbReference>
<feature type="binding site" evidence="12">
    <location>
        <position position="267"/>
    </location>
    <ligand>
        <name>[4Fe-4S] cluster</name>
        <dbReference type="ChEBI" id="CHEBI:49883"/>
        <label>2</label>
        <note>4Fe-4S-substrate</note>
    </ligand>
</feature>
<dbReference type="UniPathway" id="UPA00344"/>
<dbReference type="InterPro" id="IPR058240">
    <property type="entry name" value="rSAM_sf"/>
</dbReference>
<feature type="binding site" evidence="12">
    <location>
        <position position="253"/>
    </location>
    <ligand>
        <name>[4Fe-4S] cluster</name>
        <dbReference type="ChEBI" id="CHEBI:49883"/>
        <label>2</label>
        <note>4Fe-4S-substrate</note>
    </ligand>
</feature>
<dbReference type="GO" id="GO:0005525">
    <property type="term" value="F:GTP binding"/>
    <property type="evidence" value="ECO:0007669"/>
    <property type="project" value="UniProtKB-UniRule"/>
</dbReference>
<dbReference type="RefSeq" id="WP_050356354.1">
    <property type="nucleotide sequence ID" value="NZ_LGSS01000019.1"/>
</dbReference>
<dbReference type="GO" id="GO:0061798">
    <property type="term" value="F:GTP 3',8'-cyclase activity"/>
    <property type="evidence" value="ECO:0007669"/>
    <property type="project" value="UniProtKB-UniRule"/>
</dbReference>
<evidence type="ECO:0000256" key="8">
    <source>
        <dbReference type="ARBA" id="ARBA00023134"/>
    </source>
</evidence>
<feature type="domain" description="Radical SAM core" evidence="13">
    <location>
        <begin position="4"/>
        <end position="236"/>
    </location>
</feature>
<keyword evidence="10 12" id="KW-0456">Lyase</keyword>
<dbReference type="InterPro" id="IPR013785">
    <property type="entry name" value="Aldolase_TIM"/>
</dbReference>
<dbReference type="Gene3D" id="3.20.20.70">
    <property type="entry name" value="Aldolase class I"/>
    <property type="match status" value="1"/>
</dbReference>
<dbReference type="SFLD" id="SFLDG01067">
    <property type="entry name" value="SPASM/twitch_domain_containing"/>
    <property type="match status" value="1"/>
</dbReference>
<dbReference type="OrthoDB" id="9763993at2"/>
<dbReference type="SMART" id="SM00729">
    <property type="entry name" value="Elp3"/>
    <property type="match status" value="1"/>
</dbReference>
<dbReference type="GO" id="GO:0051539">
    <property type="term" value="F:4 iron, 4 sulfur cluster binding"/>
    <property type="evidence" value="ECO:0007669"/>
    <property type="project" value="UniProtKB-UniRule"/>
</dbReference>
<comment type="cofactor">
    <cofactor evidence="12">
        <name>[4Fe-4S] cluster</name>
        <dbReference type="ChEBI" id="CHEBI:49883"/>
    </cofactor>
    <text evidence="12">Binds 2 [4Fe-4S] clusters. Binds 1 [4Fe-4S] cluster coordinated with 3 cysteines and an exchangeable S-adenosyl-L-methionine and 1 [4Fe-4S] cluster coordinated with 3 cysteines and the GTP-derived substrate.</text>
</comment>
<gene>
    <name evidence="12 14" type="primary">moaA</name>
    <name evidence="14" type="ORF">CLPU_19c00040</name>
</gene>
<evidence type="ECO:0000256" key="1">
    <source>
        <dbReference type="ARBA" id="ARBA00012167"/>
    </source>
</evidence>
<keyword evidence="7 12" id="KW-0411">Iron-sulfur</keyword>
<comment type="similarity">
    <text evidence="12">Belongs to the radical SAM superfamily. MoaA family.</text>
</comment>
<reference evidence="15" key="1">
    <citation type="submission" date="2015-07" db="EMBL/GenBank/DDBJ databases">
        <title>Draft genome sequence of the purine-degrading Gottschalkia purinilyticum DSM 1384 (formerly Clostridium purinilyticum).</title>
        <authorList>
            <person name="Poehlein A."/>
            <person name="Schiel-Bengelsdorf B."/>
            <person name="Bengelsdorf F.R."/>
            <person name="Daniel R."/>
            <person name="Duerre P."/>
        </authorList>
    </citation>
    <scope>NUCLEOTIDE SEQUENCE [LARGE SCALE GENOMIC DNA]</scope>
    <source>
        <strain evidence="15">DSM 1384</strain>
    </source>
</reference>
<evidence type="ECO:0000256" key="10">
    <source>
        <dbReference type="ARBA" id="ARBA00023239"/>
    </source>
</evidence>
<comment type="function">
    <text evidence="12">Catalyzes the cyclization of GTP to (8S)-3',8-cyclo-7,8-dihydroguanosine 5'-triphosphate.</text>
</comment>
<keyword evidence="3 12" id="KW-0949">S-adenosyl-L-methionine</keyword>
<keyword evidence="6 12" id="KW-0408">Iron</keyword>
<keyword evidence="15" id="KW-1185">Reference proteome</keyword>
<dbReference type="AlphaFoldDB" id="A0A0L0W6T8"/>
<evidence type="ECO:0000259" key="13">
    <source>
        <dbReference type="PROSITE" id="PS51918"/>
    </source>
</evidence>
<comment type="catalytic activity">
    <reaction evidence="11 12">
        <text>GTP + AH2 + S-adenosyl-L-methionine = (8S)-3',8-cyclo-7,8-dihydroguanosine 5'-triphosphate + 5'-deoxyadenosine + L-methionine + A + H(+)</text>
        <dbReference type="Rhea" id="RHEA:49576"/>
        <dbReference type="ChEBI" id="CHEBI:13193"/>
        <dbReference type="ChEBI" id="CHEBI:15378"/>
        <dbReference type="ChEBI" id="CHEBI:17319"/>
        <dbReference type="ChEBI" id="CHEBI:17499"/>
        <dbReference type="ChEBI" id="CHEBI:37565"/>
        <dbReference type="ChEBI" id="CHEBI:57844"/>
        <dbReference type="ChEBI" id="CHEBI:59789"/>
        <dbReference type="ChEBI" id="CHEBI:131766"/>
        <dbReference type="EC" id="4.1.99.22"/>
    </reaction>
</comment>
<evidence type="ECO:0000256" key="3">
    <source>
        <dbReference type="ARBA" id="ARBA00022691"/>
    </source>
</evidence>
<keyword evidence="9 12" id="KW-0501">Molybdenum cofactor biosynthesis</keyword>
<dbReference type="InterPro" id="IPR007197">
    <property type="entry name" value="rSAM"/>
</dbReference>
<feature type="binding site" evidence="12">
    <location>
        <position position="63"/>
    </location>
    <ligand>
        <name>GTP</name>
        <dbReference type="ChEBI" id="CHEBI:37565"/>
    </ligand>
</feature>
<dbReference type="PROSITE" id="PS51918">
    <property type="entry name" value="RADICAL_SAM"/>
    <property type="match status" value="1"/>
</dbReference>
<feature type="binding site" evidence="12">
    <location>
        <position position="118"/>
    </location>
    <ligand>
        <name>S-adenosyl-L-methionine</name>
        <dbReference type="ChEBI" id="CHEBI:59789"/>
    </ligand>
</feature>
<dbReference type="EMBL" id="LGSS01000019">
    <property type="protein sequence ID" value="KNF07268.1"/>
    <property type="molecule type" value="Genomic_DNA"/>
</dbReference>
<evidence type="ECO:0000313" key="14">
    <source>
        <dbReference type="EMBL" id="KNF07268.1"/>
    </source>
</evidence>
<feature type="binding site" evidence="12">
    <location>
        <begin position="255"/>
        <end position="257"/>
    </location>
    <ligand>
        <name>GTP</name>
        <dbReference type="ChEBI" id="CHEBI:37565"/>
    </ligand>
</feature>
<dbReference type="GO" id="GO:0061799">
    <property type="term" value="F:cyclic pyranopterin monophosphate synthase activity"/>
    <property type="evidence" value="ECO:0007669"/>
    <property type="project" value="TreeGrafter"/>
</dbReference>
<feature type="binding site" evidence="12">
    <location>
        <position position="24"/>
    </location>
    <ligand>
        <name>[4Fe-4S] cluster</name>
        <dbReference type="ChEBI" id="CHEBI:49883"/>
        <label>1</label>
        <note>4Fe-4S-S-AdoMet</note>
    </ligand>
</feature>
<comment type="pathway">
    <text evidence="12">Cofactor biosynthesis; molybdopterin biosynthesis.</text>
</comment>
<dbReference type="CDD" id="cd21117">
    <property type="entry name" value="Twitch_MoaA"/>
    <property type="match status" value="1"/>
</dbReference>
<dbReference type="NCBIfam" id="TIGR02666">
    <property type="entry name" value="moaA"/>
    <property type="match status" value="1"/>
</dbReference>
<evidence type="ECO:0000256" key="12">
    <source>
        <dbReference type="HAMAP-Rule" id="MF_01225"/>
    </source>
</evidence>
<keyword evidence="4 12" id="KW-0479">Metal-binding</keyword>
<dbReference type="EC" id="4.1.99.22" evidence="1 12"/>
<feature type="binding site" evidence="12">
    <location>
        <position position="13"/>
    </location>
    <ligand>
        <name>GTP</name>
        <dbReference type="ChEBI" id="CHEBI:37565"/>
    </ligand>
</feature>
<keyword evidence="2 12" id="KW-0004">4Fe-4S</keyword>
<keyword evidence="5 12" id="KW-0547">Nucleotide-binding</keyword>
<dbReference type="SFLD" id="SFLDS00029">
    <property type="entry name" value="Radical_SAM"/>
    <property type="match status" value="1"/>
</dbReference>
<dbReference type="CDD" id="cd01335">
    <property type="entry name" value="Radical_SAM"/>
    <property type="match status" value="1"/>
</dbReference>
<keyword evidence="8 12" id="KW-0342">GTP-binding</keyword>
<dbReference type="PROSITE" id="PS01305">
    <property type="entry name" value="MOAA_NIFB_PQQE"/>
    <property type="match status" value="1"/>
</dbReference>
<evidence type="ECO:0000256" key="7">
    <source>
        <dbReference type="ARBA" id="ARBA00023014"/>
    </source>
</evidence>
<evidence type="ECO:0000256" key="9">
    <source>
        <dbReference type="ARBA" id="ARBA00023150"/>
    </source>
</evidence>
<evidence type="ECO:0000256" key="5">
    <source>
        <dbReference type="ARBA" id="ARBA00022741"/>
    </source>
</evidence>
<dbReference type="NCBIfam" id="NF001199">
    <property type="entry name" value="PRK00164.2-1"/>
    <property type="match status" value="1"/>
</dbReference>
<accession>A0A0L0W6T8</accession>
<evidence type="ECO:0000256" key="11">
    <source>
        <dbReference type="ARBA" id="ARBA00048697"/>
    </source>
</evidence>
<dbReference type="Proteomes" id="UP000037267">
    <property type="component" value="Unassembled WGS sequence"/>
</dbReference>
<proteinExistence type="inferred from homology"/>
<dbReference type="GO" id="GO:1904047">
    <property type="term" value="F:S-adenosyl-L-methionine binding"/>
    <property type="evidence" value="ECO:0007669"/>
    <property type="project" value="UniProtKB-UniRule"/>
</dbReference>
<dbReference type="Pfam" id="PF06463">
    <property type="entry name" value="Mob_synth_C"/>
    <property type="match status" value="1"/>
</dbReference>
<feature type="binding site" evidence="12">
    <location>
        <position position="20"/>
    </location>
    <ligand>
        <name>[4Fe-4S] cluster</name>
        <dbReference type="ChEBI" id="CHEBI:49883"/>
        <label>1</label>
        <note>4Fe-4S-S-AdoMet</note>
    </ligand>
</feature>
<feature type="binding site" evidence="12">
    <location>
        <position position="26"/>
    </location>
    <ligand>
        <name>S-adenosyl-L-methionine</name>
        <dbReference type="ChEBI" id="CHEBI:59789"/>
    </ligand>
</feature>
<dbReference type="STRING" id="1503.CLPU_19c00040"/>
<dbReference type="InterPro" id="IPR050105">
    <property type="entry name" value="MoCo_biosynth_MoaA/MoaC"/>
</dbReference>
<feature type="binding site" evidence="12">
    <location>
        <position position="155"/>
    </location>
    <ligand>
        <name>GTP</name>
        <dbReference type="ChEBI" id="CHEBI:37565"/>
    </ligand>
</feature>
<evidence type="ECO:0000313" key="15">
    <source>
        <dbReference type="Proteomes" id="UP000037267"/>
    </source>
</evidence>
<dbReference type="GO" id="GO:0046872">
    <property type="term" value="F:metal ion binding"/>
    <property type="evidence" value="ECO:0007669"/>
    <property type="project" value="UniProtKB-KW"/>
</dbReference>
<dbReference type="HAMAP" id="MF_01225_B">
    <property type="entry name" value="MoaA_B"/>
    <property type="match status" value="1"/>
</dbReference>
<dbReference type="InterPro" id="IPR000385">
    <property type="entry name" value="MoaA_NifB_PqqE_Fe-S-bd_CS"/>
</dbReference>
<feature type="binding site" evidence="12">
    <location>
        <position position="250"/>
    </location>
    <ligand>
        <name>[4Fe-4S] cluster</name>
        <dbReference type="ChEBI" id="CHEBI:49883"/>
        <label>2</label>
        <note>4Fe-4S-substrate</note>
    </ligand>
</feature>
<dbReference type="PANTHER" id="PTHR22960">
    <property type="entry name" value="MOLYBDOPTERIN COFACTOR SYNTHESIS PROTEIN A"/>
    <property type="match status" value="1"/>
</dbReference>
<dbReference type="GO" id="GO:0006777">
    <property type="term" value="P:Mo-molybdopterin cofactor biosynthetic process"/>
    <property type="evidence" value="ECO:0007669"/>
    <property type="project" value="UniProtKB-UniRule"/>
</dbReference>
<organism evidence="14 15">
    <name type="scientific">Gottschalkia purinilytica</name>
    <name type="common">Clostridium purinilyticum</name>
    <dbReference type="NCBI Taxonomy" id="1503"/>
    <lineage>
        <taxon>Bacteria</taxon>
        <taxon>Bacillati</taxon>
        <taxon>Bacillota</taxon>
        <taxon>Tissierellia</taxon>
        <taxon>Tissierellales</taxon>
        <taxon>Gottschalkiaceae</taxon>
        <taxon>Gottschalkia</taxon>
    </lineage>
</organism>
<dbReference type="Pfam" id="PF04055">
    <property type="entry name" value="Radical_SAM"/>
    <property type="match status" value="1"/>
</dbReference>
<dbReference type="InterPro" id="IPR040064">
    <property type="entry name" value="MoaA-like"/>
</dbReference>
<comment type="subunit">
    <text evidence="12">Monomer and homodimer.</text>
</comment>
<dbReference type="SUPFAM" id="SSF102114">
    <property type="entry name" value="Radical SAM enzymes"/>
    <property type="match status" value="1"/>
</dbReference>
<evidence type="ECO:0000256" key="2">
    <source>
        <dbReference type="ARBA" id="ARBA00022485"/>
    </source>
</evidence>
<evidence type="ECO:0000256" key="4">
    <source>
        <dbReference type="ARBA" id="ARBA00022723"/>
    </source>
</evidence>
<protein>
    <recommendedName>
        <fullName evidence="1 12">GTP 3',8-cyclase</fullName>
        <ecNumber evidence="1 12">4.1.99.22</ecNumber>
    </recommendedName>
    <alternativeName>
        <fullName evidence="12">Molybdenum cofactor biosynthesis protein A</fullName>
    </alternativeName>
</protein>
<name>A0A0L0W6T8_GOTPU</name>
<comment type="caution">
    <text evidence="14">The sequence shown here is derived from an EMBL/GenBank/DDBJ whole genome shotgun (WGS) entry which is preliminary data.</text>
</comment>
<dbReference type="SFLD" id="SFLDG01386">
    <property type="entry name" value="main_SPASM_domain-containing"/>
    <property type="match status" value="1"/>
</dbReference>
<evidence type="ECO:0000256" key="6">
    <source>
        <dbReference type="ARBA" id="ARBA00023004"/>
    </source>
</evidence>
<feature type="binding site" evidence="12">
    <location>
        <position position="94"/>
    </location>
    <ligand>
        <name>GTP</name>
        <dbReference type="ChEBI" id="CHEBI:37565"/>
    </ligand>
</feature>
<dbReference type="InterPro" id="IPR010505">
    <property type="entry name" value="MoaA_twitch"/>
</dbReference>
<feature type="binding site" evidence="12">
    <location>
        <position position="27"/>
    </location>
    <ligand>
        <name>[4Fe-4S] cluster</name>
        <dbReference type="ChEBI" id="CHEBI:49883"/>
        <label>1</label>
        <note>4Fe-4S-S-AdoMet</note>
    </ligand>
</feature>
<sequence length="318" mass="36104">MKDSFERDINYLRISITDLCNLRCKYCMPEDGINKINHENVLTFEEIYEISKNLVSLGITKIRITGGEPLVRNGIVELVRKISSLDKVKDLSMTTNGILLKKYAKDLKEAGLDRVNISLDTLNEEKYKDITRTGNLKDVLDGIEEAKKVGLNPIKINVVLIDGFNINEIEDFVYITQAEKIDVRFIELMPIGEGLNWNKNSYLSGNIVLEKVKELVKVESEDISSPATYYKLPNGKGRVGIISPMSCKFCSNCNRLRLTSQGKLKLCLHSDEEIDLRKSLRDGEDLKKVIREAILKKPEEHQLEKGVYTNKSMFQIGG</sequence>
<dbReference type="InterPro" id="IPR006638">
    <property type="entry name" value="Elp3/MiaA/NifB-like_rSAM"/>
</dbReference>